<dbReference type="Gene3D" id="3.40.630.10">
    <property type="entry name" value="Zn peptidases"/>
    <property type="match status" value="1"/>
</dbReference>
<name>A0ABV8RPA6_9SPHN</name>
<gene>
    <name evidence="9" type="ORF">ACFO0A_08645</name>
</gene>
<dbReference type="InterPro" id="IPR007484">
    <property type="entry name" value="Peptidase_M28"/>
</dbReference>
<dbReference type="Pfam" id="PF04389">
    <property type="entry name" value="Peptidase_M28"/>
    <property type="match status" value="1"/>
</dbReference>
<keyword evidence="5" id="KW-0378">Hydrolase</keyword>
<protein>
    <submittedName>
        <fullName evidence="9">M28 family peptidase</fullName>
    </submittedName>
</protein>
<keyword evidence="3" id="KW-0479">Metal-binding</keyword>
<keyword evidence="6" id="KW-0862">Zinc</keyword>
<evidence type="ECO:0000256" key="3">
    <source>
        <dbReference type="ARBA" id="ARBA00022723"/>
    </source>
</evidence>
<keyword evidence="4 7" id="KW-0732">Signal</keyword>
<dbReference type="Proteomes" id="UP001595828">
    <property type="component" value="Unassembled WGS sequence"/>
</dbReference>
<evidence type="ECO:0000256" key="4">
    <source>
        <dbReference type="ARBA" id="ARBA00022729"/>
    </source>
</evidence>
<feature type="signal peptide" evidence="7">
    <location>
        <begin position="1"/>
        <end position="29"/>
    </location>
</feature>
<organism evidence="9 10">
    <name type="scientific">Novosphingobium tardum</name>
    <dbReference type="NCBI Taxonomy" id="1538021"/>
    <lineage>
        <taxon>Bacteria</taxon>
        <taxon>Pseudomonadati</taxon>
        <taxon>Pseudomonadota</taxon>
        <taxon>Alphaproteobacteria</taxon>
        <taxon>Sphingomonadales</taxon>
        <taxon>Sphingomonadaceae</taxon>
        <taxon>Novosphingobium</taxon>
    </lineage>
</organism>
<evidence type="ECO:0000256" key="7">
    <source>
        <dbReference type="SAM" id="SignalP"/>
    </source>
</evidence>
<accession>A0ABV8RPA6</accession>
<evidence type="ECO:0000256" key="6">
    <source>
        <dbReference type="ARBA" id="ARBA00022833"/>
    </source>
</evidence>
<evidence type="ECO:0000256" key="1">
    <source>
        <dbReference type="ARBA" id="ARBA00022438"/>
    </source>
</evidence>
<dbReference type="PANTHER" id="PTHR12147">
    <property type="entry name" value="METALLOPEPTIDASE M28 FAMILY MEMBER"/>
    <property type="match status" value="1"/>
</dbReference>
<dbReference type="InterPro" id="IPR045175">
    <property type="entry name" value="M28_fam"/>
</dbReference>
<dbReference type="EMBL" id="JBHSDR010000006">
    <property type="protein sequence ID" value="MFC4295122.1"/>
    <property type="molecule type" value="Genomic_DNA"/>
</dbReference>
<evidence type="ECO:0000259" key="8">
    <source>
        <dbReference type="Pfam" id="PF04389"/>
    </source>
</evidence>
<proteinExistence type="predicted"/>
<dbReference type="RefSeq" id="WP_379538607.1">
    <property type="nucleotide sequence ID" value="NZ_JBHSDR010000006.1"/>
</dbReference>
<evidence type="ECO:0000256" key="5">
    <source>
        <dbReference type="ARBA" id="ARBA00022801"/>
    </source>
</evidence>
<comment type="caution">
    <text evidence="9">The sequence shown here is derived from an EMBL/GenBank/DDBJ whole genome shotgun (WGS) entry which is preliminary data.</text>
</comment>
<evidence type="ECO:0000256" key="2">
    <source>
        <dbReference type="ARBA" id="ARBA00022670"/>
    </source>
</evidence>
<keyword evidence="10" id="KW-1185">Reference proteome</keyword>
<reference evidence="10" key="1">
    <citation type="journal article" date="2019" name="Int. J. Syst. Evol. Microbiol.">
        <title>The Global Catalogue of Microorganisms (GCM) 10K type strain sequencing project: providing services to taxonomists for standard genome sequencing and annotation.</title>
        <authorList>
            <consortium name="The Broad Institute Genomics Platform"/>
            <consortium name="The Broad Institute Genome Sequencing Center for Infectious Disease"/>
            <person name="Wu L."/>
            <person name="Ma J."/>
        </authorList>
    </citation>
    <scope>NUCLEOTIDE SEQUENCE [LARGE SCALE GENOMIC DNA]</scope>
    <source>
        <strain evidence="10">CGMCC 1.12989</strain>
    </source>
</reference>
<dbReference type="PANTHER" id="PTHR12147:SF56">
    <property type="entry name" value="AMINOPEPTIDASE YDR415C-RELATED"/>
    <property type="match status" value="1"/>
</dbReference>
<keyword evidence="1" id="KW-0031">Aminopeptidase</keyword>
<evidence type="ECO:0000313" key="10">
    <source>
        <dbReference type="Proteomes" id="UP001595828"/>
    </source>
</evidence>
<feature type="chain" id="PRO_5046241688" evidence="7">
    <location>
        <begin position="30"/>
        <end position="501"/>
    </location>
</feature>
<evidence type="ECO:0000313" key="9">
    <source>
        <dbReference type="EMBL" id="MFC4295122.1"/>
    </source>
</evidence>
<feature type="domain" description="Peptidase M28" evidence="8">
    <location>
        <begin position="275"/>
        <end position="467"/>
    </location>
</feature>
<dbReference type="SUPFAM" id="SSF53187">
    <property type="entry name" value="Zn-dependent exopeptidases"/>
    <property type="match status" value="1"/>
</dbReference>
<keyword evidence="2" id="KW-0645">Protease</keyword>
<sequence>MGDLVKVGLRRALLALGLAVVSVSLPAGGAAGKASPSVEAALRDHISILASDDFGGREPGTEGEQKTLRYLAKEWFEMGLVSGTNDPGNAWFAPVRVVERVPDKSFASFERGRRRLTATQDGILILTSGARNLVENAPLLFVGRADGPLPTRTELAGRIAVLLDGPNGAAAAAGEDRQSALLAGGAAAVLTVLDGPRTLEDVAARRHRAGYALAEDSVGGDLEGFMSPAIAARVLGAPLADLARSADAAGFVPRPLGVNATLEATTRETRINTHNLIGKLPGRQPAKGAVLLVAHWDHFGTCAAPPAEDLICNGAVDNASGLAVITEVARALARGKPLDRDVYLLATTAEELGLLGAEAFAENPPLPLDQIVAAFNVDSDALAPAGRPLAIVGHGKTGLDADILRLAKSLKRTVEGNPVADSFLRRQDGWALLRHDIPTVMVSSSYSDPVRLEKFMEDTYHRPSDQAGPGLELGGAADDVGFHIAMVRWFADAKKFPAKAR</sequence>